<feature type="transmembrane region" description="Helical" evidence="6">
    <location>
        <begin position="253"/>
        <end position="271"/>
    </location>
</feature>
<dbReference type="RefSeq" id="WP_349300644.1">
    <property type="nucleotide sequence ID" value="NZ_JBEDNQ010000011.1"/>
</dbReference>
<evidence type="ECO:0000256" key="2">
    <source>
        <dbReference type="ARBA" id="ARBA00022475"/>
    </source>
</evidence>
<feature type="transmembrane region" description="Helical" evidence="6">
    <location>
        <begin position="104"/>
        <end position="126"/>
    </location>
</feature>
<dbReference type="EMBL" id="JBEDNQ010000011">
    <property type="protein sequence ID" value="MEQ3553577.1"/>
    <property type="molecule type" value="Genomic_DNA"/>
</dbReference>
<dbReference type="PANTHER" id="PTHR32196">
    <property type="entry name" value="ABC TRANSPORTER PERMEASE PROTEIN YPHD-RELATED-RELATED"/>
    <property type="match status" value="1"/>
</dbReference>
<dbReference type="PANTHER" id="PTHR32196:SF72">
    <property type="entry name" value="RIBOSE IMPORT PERMEASE PROTEIN RBSC"/>
    <property type="match status" value="1"/>
</dbReference>
<name>A0ABV1KGI4_9PSEU</name>
<comment type="subcellular location">
    <subcellularLocation>
        <location evidence="1">Cell membrane</location>
        <topology evidence="1">Multi-pass membrane protein</topology>
    </subcellularLocation>
</comment>
<evidence type="ECO:0000256" key="4">
    <source>
        <dbReference type="ARBA" id="ARBA00022989"/>
    </source>
</evidence>
<keyword evidence="2" id="KW-1003">Cell membrane</keyword>
<proteinExistence type="predicted"/>
<accession>A0ABV1KGI4</accession>
<gene>
    <name evidence="7" type="ORF">WIS52_24150</name>
</gene>
<dbReference type="InterPro" id="IPR001851">
    <property type="entry name" value="ABC_transp_permease"/>
</dbReference>
<keyword evidence="3 6" id="KW-0812">Transmembrane</keyword>
<keyword evidence="5 6" id="KW-0472">Membrane</keyword>
<feature type="transmembrane region" description="Helical" evidence="6">
    <location>
        <begin position="81"/>
        <end position="98"/>
    </location>
</feature>
<reference evidence="7 8" key="1">
    <citation type="submission" date="2024-03" db="EMBL/GenBank/DDBJ databases">
        <title>Draft genome sequence of Pseudonocardia nematodicida JCM 31783.</title>
        <authorList>
            <person name="Butdee W."/>
            <person name="Duangmal K."/>
        </authorList>
    </citation>
    <scope>NUCLEOTIDE SEQUENCE [LARGE SCALE GENOMIC DNA]</scope>
    <source>
        <strain evidence="7 8">JCM 31783</strain>
    </source>
</reference>
<sequence>MTSRPERDTTDETRARGRRAWGWLRQQYALGILLVLLVVASLASDAFLTSRNLENLVLQMSVIGIVALAQLLVVITGGIDISVGSVLGLASVLCVGMFGGTSVVLGLLIALSVGAALGAVNGTLVAFRGLEPFIVTLGMLALARGLVYAYTEGTPVRPADPLYSLPGTLTVAGIPLLGIIWIGIALLLAFVLRNTVFGRRVFAVGSRREAAHASGVPVRSTLVSVYVIAGVLVGLGGFLLASRVGAGTPTAGTLMELDAIAAVVIGGARLAGGQGRVFGTVVGTMIFGVIANLLVLLNVSTFLQDAFRGALILIAVVLATLGTRAARR</sequence>
<keyword evidence="4 6" id="KW-1133">Transmembrane helix</keyword>
<feature type="transmembrane region" description="Helical" evidence="6">
    <location>
        <begin position="222"/>
        <end position="241"/>
    </location>
</feature>
<feature type="transmembrane region" description="Helical" evidence="6">
    <location>
        <begin position="306"/>
        <end position="326"/>
    </location>
</feature>
<evidence type="ECO:0000256" key="5">
    <source>
        <dbReference type="ARBA" id="ARBA00023136"/>
    </source>
</evidence>
<evidence type="ECO:0000256" key="6">
    <source>
        <dbReference type="SAM" id="Phobius"/>
    </source>
</evidence>
<dbReference type="CDD" id="cd06579">
    <property type="entry name" value="TM_PBP1_transp_AraH_like"/>
    <property type="match status" value="1"/>
</dbReference>
<keyword evidence="8" id="KW-1185">Reference proteome</keyword>
<feature type="transmembrane region" description="Helical" evidence="6">
    <location>
        <begin position="28"/>
        <end position="50"/>
    </location>
</feature>
<feature type="transmembrane region" description="Helical" evidence="6">
    <location>
        <begin position="171"/>
        <end position="192"/>
    </location>
</feature>
<comment type="caution">
    <text evidence="7">The sequence shown here is derived from an EMBL/GenBank/DDBJ whole genome shotgun (WGS) entry which is preliminary data.</text>
</comment>
<protein>
    <submittedName>
        <fullName evidence="7">ABC transporter permease</fullName>
    </submittedName>
</protein>
<feature type="transmembrane region" description="Helical" evidence="6">
    <location>
        <begin position="133"/>
        <end position="151"/>
    </location>
</feature>
<evidence type="ECO:0000313" key="8">
    <source>
        <dbReference type="Proteomes" id="UP001494902"/>
    </source>
</evidence>
<evidence type="ECO:0000256" key="3">
    <source>
        <dbReference type="ARBA" id="ARBA00022692"/>
    </source>
</evidence>
<feature type="transmembrane region" description="Helical" evidence="6">
    <location>
        <begin position="278"/>
        <end position="300"/>
    </location>
</feature>
<evidence type="ECO:0000256" key="1">
    <source>
        <dbReference type="ARBA" id="ARBA00004651"/>
    </source>
</evidence>
<dbReference type="Pfam" id="PF02653">
    <property type="entry name" value="BPD_transp_2"/>
    <property type="match status" value="1"/>
</dbReference>
<evidence type="ECO:0000313" key="7">
    <source>
        <dbReference type="EMBL" id="MEQ3553577.1"/>
    </source>
</evidence>
<dbReference type="Proteomes" id="UP001494902">
    <property type="component" value="Unassembled WGS sequence"/>
</dbReference>
<feature type="transmembrane region" description="Helical" evidence="6">
    <location>
        <begin position="56"/>
        <end position="74"/>
    </location>
</feature>
<organism evidence="7 8">
    <name type="scientific">Pseudonocardia nematodicida</name>
    <dbReference type="NCBI Taxonomy" id="1206997"/>
    <lineage>
        <taxon>Bacteria</taxon>
        <taxon>Bacillati</taxon>
        <taxon>Actinomycetota</taxon>
        <taxon>Actinomycetes</taxon>
        <taxon>Pseudonocardiales</taxon>
        <taxon>Pseudonocardiaceae</taxon>
        <taxon>Pseudonocardia</taxon>
    </lineage>
</organism>